<dbReference type="AlphaFoldDB" id="A0ABD1GVK0"/>
<feature type="region of interest" description="Disordered" evidence="1">
    <location>
        <begin position="71"/>
        <end position="108"/>
    </location>
</feature>
<accession>A0ABD1GVK0</accession>
<name>A0ABD1GVK0_SALDI</name>
<sequence length="108" mass="12336">MQTNLVGLLSLCSANDCGGRRQNFEEPYMNRRLNRFRKPSYKTPLTKFTNSPCRISFSECLFELRGEEKWPSRRITPPTTSRTRPTGTESRSPSVTPTPPPKGWILSS</sequence>
<feature type="compositionally biased region" description="Low complexity" evidence="1">
    <location>
        <begin position="73"/>
        <end position="95"/>
    </location>
</feature>
<proteinExistence type="predicted"/>
<dbReference type="Proteomes" id="UP001567538">
    <property type="component" value="Unassembled WGS sequence"/>
</dbReference>
<evidence type="ECO:0000256" key="1">
    <source>
        <dbReference type="SAM" id="MobiDB-lite"/>
    </source>
</evidence>
<keyword evidence="3" id="KW-1185">Reference proteome</keyword>
<comment type="caution">
    <text evidence="2">The sequence shown here is derived from an EMBL/GenBank/DDBJ whole genome shotgun (WGS) entry which is preliminary data.</text>
</comment>
<evidence type="ECO:0000313" key="3">
    <source>
        <dbReference type="Proteomes" id="UP001567538"/>
    </source>
</evidence>
<dbReference type="EMBL" id="JBEAFC010000007">
    <property type="protein sequence ID" value="KAL1548170.1"/>
    <property type="molecule type" value="Genomic_DNA"/>
</dbReference>
<evidence type="ECO:0008006" key="4">
    <source>
        <dbReference type="Google" id="ProtNLM"/>
    </source>
</evidence>
<reference evidence="2 3" key="1">
    <citation type="submission" date="2024-06" db="EMBL/GenBank/DDBJ databases">
        <title>A chromosome level genome sequence of Diviner's sage (Salvia divinorum).</title>
        <authorList>
            <person name="Ford S.A."/>
            <person name="Ro D.-K."/>
            <person name="Ness R.W."/>
            <person name="Phillips M.A."/>
        </authorList>
    </citation>
    <scope>NUCLEOTIDE SEQUENCE [LARGE SCALE GENOMIC DNA]</scope>
    <source>
        <strain evidence="2">SAF-2024a</strain>
        <tissue evidence="2">Leaf</tissue>
    </source>
</reference>
<evidence type="ECO:0000313" key="2">
    <source>
        <dbReference type="EMBL" id="KAL1548170.1"/>
    </source>
</evidence>
<protein>
    <recommendedName>
        <fullName evidence="4">Secreted protein</fullName>
    </recommendedName>
</protein>
<gene>
    <name evidence="2" type="ORF">AAHA92_16439</name>
</gene>
<organism evidence="2 3">
    <name type="scientific">Salvia divinorum</name>
    <name type="common">Maria pastora</name>
    <name type="synonym">Diviner's sage</name>
    <dbReference type="NCBI Taxonomy" id="28513"/>
    <lineage>
        <taxon>Eukaryota</taxon>
        <taxon>Viridiplantae</taxon>
        <taxon>Streptophyta</taxon>
        <taxon>Embryophyta</taxon>
        <taxon>Tracheophyta</taxon>
        <taxon>Spermatophyta</taxon>
        <taxon>Magnoliopsida</taxon>
        <taxon>eudicotyledons</taxon>
        <taxon>Gunneridae</taxon>
        <taxon>Pentapetalae</taxon>
        <taxon>asterids</taxon>
        <taxon>lamiids</taxon>
        <taxon>Lamiales</taxon>
        <taxon>Lamiaceae</taxon>
        <taxon>Nepetoideae</taxon>
        <taxon>Mentheae</taxon>
        <taxon>Salviinae</taxon>
        <taxon>Salvia</taxon>
        <taxon>Salvia subgen. Calosphace</taxon>
    </lineage>
</organism>